<dbReference type="Proteomes" id="UP000725002">
    <property type="component" value="Unassembled WGS sequence"/>
</dbReference>
<name>A0A940IGT9_9BACT</name>
<reference evidence="2" key="2">
    <citation type="journal article" date="2021" name="PeerJ">
        <title>Extensive microbial diversity within the chicken gut microbiome revealed by metagenomics and culture.</title>
        <authorList>
            <person name="Gilroy R."/>
            <person name="Ravi A."/>
            <person name="Getino M."/>
            <person name="Pursley I."/>
            <person name="Horton D.L."/>
            <person name="Alikhan N.F."/>
            <person name="Baker D."/>
            <person name="Gharbi K."/>
            <person name="Hall N."/>
            <person name="Watson M."/>
            <person name="Adriaenssens E.M."/>
            <person name="Foster-Nyarko E."/>
            <person name="Jarju S."/>
            <person name="Secka A."/>
            <person name="Antonio M."/>
            <person name="Oren A."/>
            <person name="Chaudhuri R.R."/>
            <person name="La Ragione R."/>
            <person name="Hildebrand F."/>
            <person name="Pallen M.J."/>
        </authorList>
    </citation>
    <scope>NUCLEOTIDE SEQUENCE</scope>
    <source>
        <strain evidence="2">G3-8215</strain>
    </source>
</reference>
<evidence type="ECO:0000256" key="1">
    <source>
        <dbReference type="SAM" id="MobiDB-lite"/>
    </source>
</evidence>
<organism evidence="2 3">
    <name type="scientific">Candidatus Cryptobacteroides avicola</name>
    <dbReference type="NCBI Taxonomy" id="2840757"/>
    <lineage>
        <taxon>Bacteria</taxon>
        <taxon>Pseudomonadati</taxon>
        <taxon>Bacteroidota</taxon>
        <taxon>Bacteroidia</taxon>
        <taxon>Bacteroidales</taxon>
        <taxon>Candidatus Cryptobacteroides</taxon>
    </lineage>
</organism>
<evidence type="ECO:0000313" key="3">
    <source>
        <dbReference type="Proteomes" id="UP000725002"/>
    </source>
</evidence>
<gene>
    <name evidence="2" type="ORF">IAB75_01325</name>
</gene>
<accession>A0A940IGT9</accession>
<comment type="caution">
    <text evidence="2">The sequence shown here is derived from an EMBL/GenBank/DDBJ whole genome shotgun (WGS) entry which is preliminary data.</text>
</comment>
<dbReference type="EMBL" id="JADILV010000008">
    <property type="protein sequence ID" value="MBO8482752.1"/>
    <property type="molecule type" value="Genomic_DNA"/>
</dbReference>
<sequence length="220" mass="24396">MDNKNMEIYNRVRTAPEEALRKIDGGKLKGKSDINPMWRIATLTEIFGPAGLGWYIDVIRKWTESAPDGETKAFVDINLYVKYDGEWSKPIHGTGGSTLLSIRTTGSELNDEAFKMAYTDAISVACKSLGMAADVYWASGASKYGSPSQGKVPVQQPRSPGKPELTPESVKWLPSVTQAMKLDIPNDELIRRITSKYTLSEENITLLLKQSNRLPQAIRS</sequence>
<reference evidence="2" key="1">
    <citation type="submission" date="2020-10" db="EMBL/GenBank/DDBJ databases">
        <authorList>
            <person name="Gilroy R."/>
        </authorList>
    </citation>
    <scope>NUCLEOTIDE SEQUENCE</scope>
    <source>
        <strain evidence="2">G3-8215</strain>
    </source>
</reference>
<dbReference type="AlphaFoldDB" id="A0A940IGT9"/>
<protein>
    <submittedName>
        <fullName evidence="2">Uncharacterized protein</fullName>
    </submittedName>
</protein>
<proteinExistence type="predicted"/>
<evidence type="ECO:0000313" key="2">
    <source>
        <dbReference type="EMBL" id="MBO8482752.1"/>
    </source>
</evidence>
<feature type="region of interest" description="Disordered" evidence="1">
    <location>
        <begin position="144"/>
        <end position="168"/>
    </location>
</feature>